<dbReference type="Proteomes" id="UP001597283">
    <property type="component" value="Unassembled WGS sequence"/>
</dbReference>
<comment type="similarity">
    <text evidence="1">Belongs to the SCO1/2 family.</text>
</comment>
<comment type="caution">
    <text evidence="4">The sequence shown here is derived from an EMBL/GenBank/DDBJ whole genome shotgun (WGS) entry which is preliminary data.</text>
</comment>
<evidence type="ECO:0000259" key="3">
    <source>
        <dbReference type="PROSITE" id="PS51352"/>
    </source>
</evidence>
<evidence type="ECO:0000256" key="1">
    <source>
        <dbReference type="ARBA" id="ARBA00010996"/>
    </source>
</evidence>
<dbReference type="CDD" id="cd02968">
    <property type="entry name" value="SCO"/>
    <property type="match status" value="1"/>
</dbReference>
<dbReference type="PANTHER" id="PTHR12151">
    <property type="entry name" value="ELECTRON TRANSPORT PROTIN SCO1/SENC FAMILY MEMBER"/>
    <property type="match status" value="1"/>
</dbReference>
<dbReference type="PROSITE" id="PS51352">
    <property type="entry name" value="THIOREDOXIN_2"/>
    <property type="match status" value="1"/>
</dbReference>
<evidence type="ECO:0000313" key="4">
    <source>
        <dbReference type="EMBL" id="MFD1787420.1"/>
    </source>
</evidence>
<dbReference type="SUPFAM" id="SSF52833">
    <property type="entry name" value="Thioredoxin-like"/>
    <property type="match status" value="1"/>
</dbReference>
<feature type="domain" description="Thioredoxin" evidence="3">
    <location>
        <begin position="31"/>
        <end position="197"/>
    </location>
</feature>
<protein>
    <submittedName>
        <fullName evidence="4">SCO family protein</fullName>
    </submittedName>
</protein>
<evidence type="ECO:0000313" key="5">
    <source>
        <dbReference type="Proteomes" id="UP001597283"/>
    </source>
</evidence>
<accession>A0ABW4NDL7</accession>
<organism evidence="4 5">
    <name type="scientific">Sphingomonas floccifaciens</name>
    <dbReference type="NCBI Taxonomy" id="1844115"/>
    <lineage>
        <taxon>Bacteria</taxon>
        <taxon>Pseudomonadati</taxon>
        <taxon>Pseudomonadota</taxon>
        <taxon>Alphaproteobacteria</taxon>
        <taxon>Sphingomonadales</taxon>
        <taxon>Sphingomonadaceae</taxon>
        <taxon>Sphingomonas</taxon>
    </lineage>
</organism>
<dbReference type="InterPro" id="IPR036249">
    <property type="entry name" value="Thioredoxin-like_sf"/>
</dbReference>
<dbReference type="Pfam" id="PF02630">
    <property type="entry name" value="SCO1-SenC"/>
    <property type="match status" value="1"/>
</dbReference>
<gene>
    <name evidence="4" type="ORF">ACFSC3_07530</name>
</gene>
<keyword evidence="2" id="KW-0186">Copper</keyword>
<dbReference type="InterPro" id="IPR003782">
    <property type="entry name" value="SCO1/SenC"/>
</dbReference>
<reference evidence="5" key="1">
    <citation type="journal article" date="2019" name="Int. J. Syst. Evol. Microbiol.">
        <title>The Global Catalogue of Microorganisms (GCM) 10K type strain sequencing project: providing services to taxonomists for standard genome sequencing and annotation.</title>
        <authorList>
            <consortium name="The Broad Institute Genomics Platform"/>
            <consortium name="The Broad Institute Genome Sequencing Center for Infectious Disease"/>
            <person name="Wu L."/>
            <person name="Ma J."/>
        </authorList>
    </citation>
    <scope>NUCLEOTIDE SEQUENCE [LARGE SCALE GENOMIC DNA]</scope>
    <source>
        <strain evidence="5">Q85</strain>
    </source>
</reference>
<dbReference type="PANTHER" id="PTHR12151:SF25">
    <property type="entry name" value="LINALOOL DEHYDRATASE_ISOMERASE DOMAIN-CONTAINING PROTEIN"/>
    <property type="match status" value="1"/>
</dbReference>
<name>A0ABW4NDL7_9SPHN</name>
<proteinExistence type="inferred from homology"/>
<evidence type="ECO:0000256" key="2">
    <source>
        <dbReference type="ARBA" id="ARBA00023008"/>
    </source>
</evidence>
<sequence>MNSLKTAAAGLALALAACNPQPMGKPAEPPLAGARIGGPFTLANGDGKTVTDRDFAGKYRIVYFGYTFCPDVCPVDVQTIGAGLKAFEARDAAKGAKVLPIFITVDPERDTAPVVKAFAANFHPRMVGLTGTPQQVTAIAKAYGIFFQKGKVAPGGGYMMDHSRQAYLMDPDGKPLALLPVEGGADKVADELQRWVK</sequence>
<dbReference type="EMBL" id="JBHUFC010000003">
    <property type="protein sequence ID" value="MFD1787420.1"/>
    <property type="molecule type" value="Genomic_DNA"/>
</dbReference>
<dbReference type="InterPro" id="IPR013766">
    <property type="entry name" value="Thioredoxin_domain"/>
</dbReference>
<keyword evidence="5" id="KW-1185">Reference proteome</keyword>
<dbReference type="Gene3D" id="3.40.30.10">
    <property type="entry name" value="Glutaredoxin"/>
    <property type="match status" value="1"/>
</dbReference>
<dbReference type="PROSITE" id="PS51257">
    <property type="entry name" value="PROKAR_LIPOPROTEIN"/>
    <property type="match status" value="1"/>
</dbReference>